<dbReference type="PANTHER" id="PTHR10745:SF0">
    <property type="entry name" value="GLYCINE--TRNA LIGASE"/>
    <property type="match status" value="1"/>
</dbReference>
<dbReference type="Pfam" id="PF03129">
    <property type="entry name" value="HGTP_anticodon"/>
    <property type="match status" value="1"/>
</dbReference>
<dbReference type="PANTHER" id="PTHR10745">
    <property type="entry name" value="GLYCYL-TRNA SYNTHETASE/DNA POLYMERASE SUBUNIT GAMMA-2"/>
    <property type="match status" value="1"/>
</dbReference>
<keyword evidence="6" id="KW-0067">ATP-binding</keyword>
<dbReference type="SUPFAM" id="SSF55681">
    <property type="entry name" value="Class II aaRS and biotin synthetases"/>
    <property type="match status" value="1"/>
</dbReference>
<keyword evidence="7" id="KW-0648">Protein biosynthesis</keyword>
<dbReference type="CDD" id="cd00774">
    <property type="entry name" value="GlyRS-like_core"/>
    <property type="match status" value="1"/>
</dbReference>
<keyword evidence="8" id="KW-0030">Aminoacyl-tRNA synthetase</keyword>
<sequence length="578" mass="65266">MDKYDKVFELAKNRGFIWPSFEIYGGASGFYDYGPLGATLKRKIEDAWRKFYCVGEGFYEIEAPTIGVEAIFEASGHVGGFADPMTTCEKCKESFRADHIIKGQMEIPDGLSKQQMTDLIHKHNIKCPECGGALGDVYDFNLMFTTWIGPGQKKRGYLRPETAQGMFVDFPRLLRFYREKLPFGVTQIGKSYRNEISPRQGVIRLREFTQAEAEVFVNPEFKDKHPNFDAVKDLVLPLYDEPCQETGAEPKKMTVGEAVANGTIANQYLAYYVALTHQFLVSVGIDENRLRFRQHLKNERAHYATDCWDAEVLLDRFGWVEIVGIADRTNYDLTAHQNRSEVDLSVFLPYETPKKVMKTVVTPNMGVIGPRYKGKAGKIMAALKSMSQDELDKPEVKLDIDGEEIIIDSSLFEHKTVEVDVSGENIIPHVVEPSYGIDRTLYSVLEHAYDEDIADGEERVVMRFARGVAPITVAVLPLLSREPLTGKAQSIARDLKCAGFFVEYDESGTIGKRYRRNDEAGTPFCVTIDYDTIEKDDTVTIRDRDSMVQVRAPVKDLVPILGGLIMSNKPITEYGKRV</sequence>
<dbReference type="GO" id="GO:0006426">
    <property type="term" value="P:glycyl-tRNA aminoacylation"/>
    <property type="evidence" value="ECO:0007669"/>
    <property type="project" value="InterPro"/>
</dbReference>
<dbReference type="RefSeq" id="WP_230741375.1">
    <property type="nucleotide sequence ID" value="NZ_PGCK01000004.1"/>
</dbReference>
<evidence type="ECO:0000256" key="9">
    <source>
        <dbReference type="ARBA" id="ARBA00030057"/>
    </source>
</evidence>
<dbReference type="AlphaFoldDB" id="A0AAP2RE72"/>
<protein>
    <recommendedName>
        <fullName evidence="3">glycine--tRNA ligase</fullName>
        <ecNumber evidence="3">6.1.1.14</ecNumber>
    </recommendedName>
    <alternativeName>
        <fullName evidence="9">Diadenosine tetraphosphate synthetase</fullName>
    </alternativeName>
</protein>
<dbReference type="InterPro" id="IPR002315">
    <property type="entry name" value="tRNA-synt_gly"/>
</dbReference>
<dbReference type="SUPFAM" id="SSF52954">
    <property type="entry name" value="Class II aaRS ABD-related"/>
    <property type="match status" value="1"/>
</dbReference>
<dbReference type="GO" id="GO:0005524">
    <property type="term" value="F:ATP binding"/>
    <property type="evidence" value="ECO:0007669"/>
    <property type="project" value="UniProtKB-KW"/>
</dbReference>
<reference evidence="11 12" key="1">
    <citation type="submission" date="2017-11" db="EMBL/GenBank/DDBJ databases">
        <title>Isolation and Characterization of Family Methanocellaceae Species from Potential Methane Hydrate Area Offshore Southwestern Taiwan.</title>
        <authorList>
            <person name="Zhang W.-L."/>
            <person name="Chen W.-C."/>
            <person name="Lai M.-C."/>
            <person name="Chen S.-C."/>
        </authorList>
    </citation>
    <scope>NUCLEOTIDE SEQUENCE [LARGE SCALE GENOMIC DNA]</scope>
    <source>
        <strain evidence="11 12">CWC-04</strain>
    </source>
</reference>
<dbReference type="InterPro" id="IPR004154">
    <property type="entry name" value="Anticodon-bd"/>
</dbReference>
<keyword evidence="4 11" id="KW-0436">Ligase</keyword>
<dbReference type="PROSITE" id="PS50862">
    <property type="entry name" value="AA_TRNA_LIGASE_II"/>
    <property type="match status" value="1"/>
</dbReference>
<gene>
    <name evidence="11" type="primary">glyS</name>
    <name evidence="11" type="ORF">CUJ83_05945</name>
</gene>
<dbReference type="Gene3D" id="3.30.930.10">
    <property type="entry name" value="Bira Bifunctional Protein, Domain 2"/>
    <property type="match status" value="3"/>
</dbReference>
<comment type="subcellular location">
    <subcellularLocation>
        <location evidence="1">Cytoplasm</location>
    </subcellularLocation>
</comment>
<comment type="caution">
    <text evidence="11">The sequence shown here is derived from an EMBL/GenBank/DDBJ whole genome shotgun (WGS) entry which is preliminary data.</text>
</comment>
<accession>A0AAP2RE72</accession>
<evidence type="ECO:0000256" key="2">
    <source>
        <dbReference type="ARBA" id="ARBA00008226"/>
    </source>
</evidence>
<proteinExistence type="inferred from homology"/>
<dbReference type="EMBL" id="PGCK01000004">
    <property type="protein sequence ID" value="MCD1294542.1"/>
    <property type="molecule type" value="Genomic_DNA"/>
</dbReference>
<evidence type="ECO:0000313" key="12">
    <source>
        <dbReference type="Proteomes" id="UP001320159"/>
    </source>
</evidence>
<evidence type="ECO:0000256" key="8">
    <source>
        <dbReference type="ARBA" id="ARBA00023146"/>
    </source>
</evidence>
<dbReference type="InterPro" id="IPR033731">
    <property type="entry name" value="GlyRS-like_core"/>
</dbReference>
<evidence type="ECO:0000256" key="7">
    <source>
        <dbReference type="ARBA" id="ARBA00022917"/>
    </source>
</evidence>
<dbReference type="Proteomes" id="UP001320159">
    <property type="component" value="Unassembled WGS sequence"/>
</dbReference>
<dbReference type="NCBIfam" id="NF003211">
    <property type="entry name" value="PRK04173.1"/>
    <property type="match status" value="1"/>
</dbReference>
<dbReference type="GO" id="GO:0005737">
    <property type="term" value="C:cytoplasm"/>
    <property type="evidence" value="ECO:0007669"/>
    <property type="project" value="UniProtKB-SubCell"/>
</dbReference>
<dbReference type="InterPro" id="IPR036621">
    <property type="entry name" value="Anticodon-bd_dom_sf"/>
</dbReference>
<dbReference type="InterPro" id="IPR045864">
    <property type="entry name" value="aa-tRNA-synth_II/BPL/LPL"/>
</dbReference>
<dbReference type="Pfam" id="PF00587">
    <property type="entry name" value="tRNA-synt_2b"/>
    <property type="match status" value="1"/>
</dbReference>
<feature type="domain" description="Aminoacyl-transfer RNA synthetases class-II family profile" evidence="10">
    <location>
        <begin position="5"/>
        <end position="470"/>
    </location>
</feature>
<evidence type="ECO:0000259" key="10">
    <source>
        <dbReference type="PROSITE" id="PS50862"/>
    </source>
</evidence>
<evidence type="ECO:0000256" key="5">
    <source>
        <dbReference type="ARBA" id="ARBA00022741"/>
    </source>
</evidence>
<dbReference type="Gene3D" id="3.40.50.800">
    <property type="entry name" value="Anticodon-binding domain"/>
    <property type="match status" value="1"/>
</dbReference>
<evidence type="ECO:0000256" key="4">
    <source>
        <dbReference type="ARBA" id="ARBA00022598"/>
    </source>
</evidence>
<name>A0AAP2RE72_9EURY</name>
<evidence type="ECO:0000256" key="1">
    <source>
        <dbReference type="ARBA" id="ARBA00004496"/>
    </source>
</evidence>
<dbReference type="EC" id="6.1.1.14" evidence="3"/>
<dbReference type="NCBIfam" id="TIGR00389">
    <property type="entry name" value="glyS_dimeric"/>
    <property type="match status" value="1"/>
</dbReference>
<dbReference type="InterPro" id="IPR002314">
    <property type="entry name" value="aa-tRNA-synt_IIb"/>
</dbReference>
<keyword evidence="12" id="KW-1185">Reference proteome</keyword>
<dbReference type="InterPro" id="IPR006195">
    <property type="entry name" value="aa-tRNA-synth_II"/>
</dbReference>
<organism evidence="11 12">
    <name type="scientific">Methanooceanicella nereidis</name>
    <dbReference type="NCBI Taxonomy" id="2052831"/>
    <lineage>
        <taxon>Archaea</taxon>
        <taxon>Methanobacteriati</taxon>
        <taxon>Methanobacteriota</taxon>
        <taxon>Stenosarchaea group</taxon>
        <taxon>Methanomicrobia</taxon>
        <taxon>Methanocellales</taxon>
        <taxon>Methanocellaceae</taxon>
        <taxon>Methanooceanicella</taxon>
    </lineage>
</organism>
<keyword evidence="5" id="KW-0547">Nucleotide-binding</keyword>
<comment type="similarity">
    <text evidence="2">Belongs to the class-II aminoacyl-tRNA synthetase family.</text>
</comment>
<dbReference type="InterPro" id="IPR027031">
    <property type="entry name" value="Gly-tRNA_synthase/POLG2"/>
</dbReference>
<evidence type="ECO:0000313" key="11">
    <source>
        <dbReference type="EMBL" id="MCD1294542.1"/>
    </source>
</evidence>
<dbReference type="GO" id="GO:0004820">
    <property type="term" value="F:glycine-tRNA ligase activity"/>
    <property type="evidence" value="ECO:0007669"/>
    <property type="project" value="UniProtKB-EC"/>
</dbReference>
<dbReference type="CDD" id="cd00858">
    <property type="entry name" value="GlyRS_anticodon"/>
    <property type="match status" value="1"/>
</dbReference>
<evidence type="ECO:0000256" key="6">
    <source>
        <dbReference type="ARBA" id="ARBA00022840"/>
    </source>
</evidence>
<evidence type="ECO:0000256" key="3">
    <source>
        <dbReference type="ARBA" id="ARBA00012829"/>
    </source>
</evidence>
<dbReference type="PRINTS" id="PR01043">
    <property type="entry name" value="TRNASYNTHGLY"/>
</dbReference>